<dbReference type="InterPro" id="IPR013130">
    <property type="entry name" value="Fe3_Rdtase_TM_dom"/>
</dbReference>
<feature type="transmembrane region" description="Helical" evidence="5">
    <location>
        <begin position="167"/>
        <end position="186"/>
    </location>
</feature>
<keyword evidence="4 5" id="KW-0472">Membrane</keyword>
<protein>
    <submittedName>
        <fullName evidence="7">Sulfoxide reductase heme-binding subunit YedZ</fullName>
    </submittedName>
</protein>
<evidence type="ECO:0000313" key="7">
    <source>
        <dbReference type="EMBL" id="SEP50931.1"/>
    </source>
</evidence>
<proteinExistence type="predicted"/>
<dbReference type="GO" id="GO:0016020">
    <property type="term" value="C:membrane"/>
    <property type="evidence" value="ECO:0007669"/>
    <property type="project" value="UniProtKB-SubCell"/>
</dbReference>
<reference evidence="7 8" key="1">
    <citation type="submission" date="2016-10" db="EMBL/GenBank/DDBJ databases">
        <authorList>
            <person name="de Groot N.N."/>
        </authorList>
    </citation>
    <scope>NUCLEOTIDE SEQUENCE [LARGE SCALE GENOMIC DNA]</scope>
    <source>
        <strain evidence="7 8">DSM 44993</strain>
    </source>
</reference>
<dbReference type="EMBL" id="FOEF01000015">
    <property type="protein sequence ID" value="SEP50931.1"/>
    <property type="molecule type" value="Genomic_DNA"/>
</dbReference>
<evidence type="ECO:0000256" key="5">
    <source>
        <dbReference type="SAM" id="Phobius"/>
    </source>
</evidence>
<dbReference type="Proteomes" id="UP000198582">
    <property type="component" value="Unassembled WGS sequence"/>
</dbReference>
<dbReference type="STRING" id="394193.SAMN04489732_11575"/>
<evidence type="ECO:0000259" key="6">
    <source>
        <dbReference type="Pfam" id="PF01794"/>
    </source>
</evidence>
<feature type="transmembrane region" description="Helical" evidence="5">
    <location>
        <begin position="103"/>
        <end position="123"/>
    </location>
</feature>
<evidence type="ECO:0000256" key="4">
    <source>
        <dbReference type="ARBA" id="ARBA00023136"/>
    </source>
</evidence>
<feature type="transmembrane region" description="Helical" evidence="5">
    <location>
        <begin position="28"/>
        <end position="48"/>
    </location>
</feature>
<evidence type="ECO:0000256" key="1">
    <source>
        <dbReference type="ARBA" id="ARBA00004141"/>
    </source>
</evidence>
<keyword evidence="8" id="KW-1185">Reference proteome</keyword>
<feature type="transmembrane region" description="Helical" evidence="5">
    <location>
        <begin position="135"/>
        <end position="155"/>
    </location>
</feature>
<gene>
    <name evidence="7" type="ORF">SAMN04489732_11575</name>
</gene>
<feature type="domain" description="Ferric oxidoreductase" evidence="6">
    <location>
        <begin position="44"/>
        <end position="149"/>
    </location>
</feature>
<sequence>MLLLGATAVAHSPYDAGVRQVAQLSSRLAYLFSCLTVVWGVFAATGWVGRLSGRPAVRGAHLVLATFTIAFGVLHAAAFLLLTDADERFGPLLLTVPMAGGGTVRWAAGIVGLELLIAIAVTAGLRNRVAGYRRWLRFHQLGYVAVGLVVAHSWLGASANGHLDVLWLAGLTVLAPAVLVCVLRFVPSRVLASAGLIGG</sequence>
<dbReference type="AlphaFoldDB" id="A0A1H8YFX9"/>
<evidence type="ECO:0000256" key="3">
    <source>
        <dbReference type="ARBA" id="ARBA00022989"/>
    </source>
</evidence>
<comment type="subcellular location">
    <subcellularLocation>
        <location evidence="1">Membrane</location>
        <topology evidence="1">Multi-pass membrane protein</topology>
    </subcellularLocation>
</comment>
<organism evidence="7 8">
    <name type="scientific">Amycolatopsis saalfeldensis</name>
    <dbReference type="NCBI Taxonomy" id="394193"/>
    <lineage>
        <taxon>Bacteria</taxon>
        <taxon>Bacillati</taxon>
        <taxon>Actinomycetota</taxon>
        <taxon>Actinomycetes</taxon>
        <taxon>Pseudonocardiales</taxon>
        <taxon>Pseudonocardiaceae</taxon>
        <taxon>Amycolatopsis</taxon>
    </lineage>
</organism>
<keyword evidence="3 5" id="KW-1133">Transmembrane helix</keyword>
<keyword evidence="2 5" id="KW-0812">Transmembrane</keyword>
<evidence type="ECO:0000313" key="8">
    <source>
        <dbReference type="Proteomes" id="UP000198582"/>
    </source>
</evidence>
<name>A0A1H8YFX9_9PSEU</name>
<feature type="transmembrane region" description="Helical" evidence="5">
    <location>
        <begin position="60"/>
        <end position="83"/>
    </location>
</feature>
<dbReference type="Pfam" id="PF01794">
    <property type="entry name" value="Ferric_reduct"/>
    <property type="match status" value="1"/>
</dbReference>
<evidence type="ECO:0000256" key="2">
    <source>
        <dbReference type="ARBA" id="ARBA00022692"/>
    </source>
</evidence>
<accession>A0A1H8YFX9</accession>
<dbReference type="OrthoDB" id="3668800at2"/>